<evidence type="ECO:0000256" key="1">
    <source>
        <dbReference type="ARBA" id="ARBA00004635"/>
    </source>
</evidence>
<evidence type="ECO:0000313" key="10">
    <source>
        <dbReference type="EMBL" id="MDI4644739.1"/>
    </source>
</evidence>
<dbReference type="RefSeq" id="WP_282907726.1">
    <property type="nucleotide sequence ID" value="NZ_JAGRPV010000001.1"/>
</dbReference>
<keyword evidence="7" id="KW-0449">Lipoprotein</keyword>
<reference evidence="10" key="1">
    <citation type="submission" date="2023-04" db="EMBL/GenBank/DDBJ databases">
        <title>Comparative genomic analysis of Cohnella hashimotonis sp. nov., isolated from the International Space Station.</title>
        <authorList>
            <person name="Venkateswaran K."/>
            <person name="Simpson A."/>
        </authorList>
    </citation>
    <scope>NUCLEOTIDE SEQUENCE</scope>
    <source>
        <strain evidence="10">F6_2S_P_1</strain>
    </source>
</reference>
<proteinExistence type="inferred from homology"/>
<evidence type="ECO:0000256" key="3">
    <source>
        <dbReference type="ARBA" id="ARBA00022544"/>
    </source>
</evidence>
<dbReference type="Pfam" id="PF05504">
    <property type="entry name" value="Spore_GerAC"/>
    <property type="match status" value="1"/>
</dbReference>
<comment type="subcellular location">
    <subcellularLocation>
        <location evidence="1">Membrane</location>
        <topology evidence="1">Lipid-anchor</topology>
    </subcellularLocation>
</comment>
<organism evidence="10 11">
    <name type="scientific">Cohnella hashimotonis</name>
    <dbReference type="NCBI Taxonomy" id="2826895"/>
    <lineage>
        <taxon>Bacteria</taxon>
        <taxon>Bacillati</taxon>
        <taxon>Bacillota</taxon>
        <taxon>Bacilli</taxon>
        <taxon>Bacillales</taxon>
        <taxon>Paenibacillaceae</taxon>
        <taxon>Cohnella</taxon>
    </lineage>
</organism>
<name>A0ABT6TFK8_9BACL</name>
<dbReference type="Gene3D" id="3.30.300.210">
    <property type="entry name" value="Nutrient germinant receptor protein C, domain 3"/>
    <property type="match status" value="1"/>
</dbReference>
<evidence type="ECO:0000256" key="5">
    <source>
        <dbReference type="ARBA" id="ARBA00023136"/>
    </source>
</evidence>
<evidence type="ECO:0000259" key="9">
    <source>
        <dbReference type="Pfam" id="PF25198"/>
    </source>
</evidence>
<evidence type="ECO:0000256" key="7">
    <source>
        <dbReference type="ARBA" id="ARBA00023288"/>
    </source>
</evidence>
<keyword evidence="6" id="KW-0564">Palmitate</keyword>
<feature type="domain" description="Spore germination GerAC-like C-terminal" evidence="8">
    <location>
        <begin position="212"/>
        <end position="380"/>
    </location>
</feature>
<dbReference type="Pfam" id="PF25198">
    <property type="entry name" value="Spore_GerAC_N"/>
    <property type="match status" value="1"/>
</dbReference>
<keyword evidence="3" id="KW-0309">Germination</keyword>
<keyword evidence="11" id="KW-1185">Reference proteome</keyword>
<keyword evidence="5" id="KW-0472">Membrane</keyword>
<dbReference type="InterPro" id="IPR057336">
    <property type="entry name" value="GerAC_N"/>
</dbReference>
<dbReference type="InterPro" id="IPR046953">
    <property type="entry name" value="Spore_GerAC-like_C"/>
</dbReference>
<accession>A0ABT6TFK8</accession>
<dbReference type="InterPro" id="IPR008844">
    <property type="entry name" value="Spore_GerAC-like"/>
</dbReference>
<comment type="similarity">
    <text evidence="2">Belongs to the GerABKC lipoprotein family.</text>
</comment>
<evidence type="ECO:0000256" key="4">
    <source>
        <dbReference type="ARBA" id="ARBA00022729"/>
    </source>
</evidence>
<dbReference type="NCBIfam" id="TIGR02887">
    <property type="entry name" value="spore_ger_x_C"/>
    <property type="match status" value="1"/>
</dbReference>
<evidence type="ECO:0000313" key="11">
    <source>
        <dbReference type="Proteomes" id="UP001161691"/>
    </source>
</evidence>
<dbReference type="PANTHER" id="PTHR35789">
    <property type="entry name" value="SPORE GERMINATION PROTEIN B3"/>
    <property type="match status" value="1"/>
</dbReference>
<evidence type="ECO:0000259" key="8">
    <source>
        <dbReference type="Pfam" id="PF05504"/>
    </source>
</evidence>
<dbReference type="Proteomes" id="UP001161691">
    <property type="component" value="Unassembled WGS sequence"/>
</dbReference>
<dbReference type="InterPro" id="IPR038501">
    <property type="entry name" value="Spore_GerAC_C_sf"/>
</dbReference>
<comment type="caution">
    <text evidence="10">The sequence shown here is derived from an EMBL/GenBank/DDBJ whole genome shotgun (WGS) entry which is preliminary data.</text>
</comment>
<dbReference type="PANTHER" id="PTHR35789:SF1">
    <property type="entry name" value="SPORE GERMINATION PROTEIN B3"/>
    <property type="match status" value="1"/>
</dbReference>
<dbReference type="EMBL" id="JAGRPV010000001">
    <property type="protein sequence ID" value="MDI4644739.1"/>
    <property type="molecule type" value="Genomic_DNA"/>
</dbReference>
<feature type="domain" description="Spore germination protein N-terminal" evidence="9">
    <location>
        <begin position="18"/>
        <end position="196"/>
    </location>
</feature>
<evidence type="ECO:0000256" key="2">
    <source>
        <dbReference type="ARBA" id="ARBA00007886"/>
    </source>
</evidence>
<keyword evidence="4" id="KW-0732">Signal</keyword>
<protein>
    <submittedName>
        <fullName evidence="10">Ger(X)C family spore germination protein</fullName>
    </submittedName>
</protein>
<evidence type="ECO:0000256" key="6">
    <source>
        <dbReference type="ARBA" id="ARBA00023139"/>
    </source>
</evidence>
<gene>
    <name evidence="10" type="ORF">KB449_07170</name>
</gene>
<sequence>MPLLLTAVFALLATGCWDRVEINNRGFVVGISIDAVAPADDEEEQAADSQFRICYQIVIPGGQSGDGEGGKGSTGYSNICGQAASVSSFDQYATDKLSRAPFYDHLKVILVSERVASQTAGFADMLDFFMRGTGVRRSIKILVSRGNAADALYAQSPNEGLPAADIEKISGNRSSLEKLPATQIGYIHERFMNETSYAVQALETKDKSAFVSGSAIFDGKTNRQQGALDARQTAGLNFLRGYQMRGTIMVRSAGSRIGLNVYEIRSRIRADVQDPAHIVFKVSVSAVVSIRETTGAIDVMQRPIADRIQRDAASEIESMIEEAVYAVQGIGKDALGLGEELKRNHPRTWKKVKNDWDQGKNLLTACEVRAHARVGIRLTGTVDQTERG</sequence>